<feature type="domain" description="ABC transporter" evidence="13">
    <location>
        <begin position="599"/>
        <end position="837"/>
    </location>
</feature>
<dbReference type="GO" id="GO:0005524">
    <property type="term" value="F:ATP binding"/>
    <property type="evidence" value="ECO:0007669"/>
    <property type="project" value="UniProtKB-KW"/>
</dbReference>
<evidence type="ECO:0000259" key="14">
    <source>
        <dbReference type="PROSITE" id="PS50929"/>
    </source>
</evidence>
<dbReference type="EMBL" id="VIFY01000188">
    <property type="protein sequence ID" value="TQB68817.1"/>
    <property type="molecule type" value="Genomic_DNA"/>
</dbReference>
<evidence type="ECO:0000256" key="10">
    <source>
        <dbReference type="SAM" id="MobiDB-lite"/>
    </source>
</evidence>
<dbReference type="CDD" id="cd03244">
    <property type="entry name" value="ABCC_MRP_domain2"/>
    <property type="match status" value="1"/>
</dbReference>
<evidence type="ECO:0000256" key="8">
    <source>
        <dbReference type="ARBA" id="ARBA00022989"/>
    </source>
</evidence>
<dbReference type="GO" id="GO:0016020">
    <property type="term" value="C:membrane"/>
    <property type="evidence" value="ECO:0007669"/>
    <property type="project" value="UniProtKB-SubCell"/>
</dbReference>
<dbReference type="Gene3D" id="3.40.50.300">
    <property type="entry name" value="P-loop containing nucleotide triphosphate hydrolases"/>
    <property type="match status" value="2"/>
</dbReference>
<dbReference type="InterPro" id="IPR003439">
    <property type="entry name" value="ABC_transporter-like_ATP-bd"/>
</dbReference>
<feature type="region of interest" description="Disordered" evidence="10">
    <location>
        <begin position="819"/>
        <end position="853"/>
    </location>
</feature>
<evidence type="ECO:0000256" key="4">
    <source>
        <dbReference type="ARBA" id="ARBA00022692"/>
    </source>
</evidence>
<evidence type="ECO:0000256" key="1">
    <source>
        <dbReference type="ARBA" id="ARBA00004141"/>
    </source>
</evidence>
<keyword evidence="12" id="KW-0732">Signal</keyword>
<dbReference type="InterPro" id="IPR036640">
    <property type="entry name" value="ABC1_TM_sf"/>
</dbReference>
<evidence type="ECO:0000256" key="5">
    <source>
        <dbReference type="ARBA" id="ARBA00022737"/>
    </source>
</evidence>
<dbReference type="Gene3D" id="1.20.1560.10">
    <property type="entry name" value="ABC transporter type 1, transmembrane domain"/>
    <property type="match status" value="2"/>
</dbReference>
<evidence type="ECO:0000256" key="3">
    <source>
        <dbReference type="ARBA" id="ARBA00022448"/>
    </source>
</evidence>
<comment type="caution">
    <text evidence="15">The sequence shown here is derived from an EMBL/GenBank/DDBJ whole genome shotgun (WGS) entry which is preliminary data.</text>
</comment>
<dbReference type="CDD" id="cd18604">
    <property type="entry name" value="ABC_6TM_VMR1_D2_like"/>
    <property type="match status" value="1"/>
</dbReference>
<evidence type="ECO:0000256" key="2">
    <source>
        <dbReference type="ARBA" id="ARBA00009726"/>
    </source>
</evidence>
<feature type="transmembrane region" description="Helical" evidence="11">
    <location>
        <begin position="504"/>
        <end position="533"/>
    </location>
</feature>
<feature type="domain" description="ABC transmembrane type-1" evidence="14">
    <location>
        <begin position="282"/>
        <end position="568"/>
    </location>
</feature>
<keyword evidence="5" id="KW-0677">Repeat</keyword>
<feature type="signal peptide" evidence="12">
    <location>
        <begin position="1"/>
        <end position="25"/>
    </location>
</feature>
<dbReference type="PROSITE" id="PS50929">
    <property type="entry name" value="ABC_TM1F"/>
    <property type="match status" value="2"/>
</dbReference>
<reference evidence="15 16" key="1">
    <citation type="submission" date="2019-06" db="EMBL/GenBank/DDBJ databases">
        <title>Wine fermentation using esterase from Monascus purpureus.</title>
        <authorList>
            <person name="Geng C."/>
            <person name="Zhang Y."/>
        </authorList>
    </citation>
    <scope>NUCLEOTIDE SEQUENCE [LARGE SCALE GENOMIC DNA]</scope>
    <source>
        <strain evidence="15">HQ1</strain>
    </source>
</reference>
<dbReference type="CDD" id="cd03250">
    <property type="entry name" value="ABCC_MRP_domain1"/>
    <property type="match status" value="1"/>
</dbReference>
<dbReference type="GO" id="GO:0016887">
    <property type="term" value="F:ATP hydrolysis activity"/>
    <property type="evidence" value="ECO:0007669"/>
    <property type="project" value="InterPro"/>
</dbReference>
<evidence type="ECO:0000256" key="11">
    <source>
        <dbReference type="SAM" id="Phobius"/>
    </source>
</evidence>
<keyword evidence="3" id="KW-0813">Transport</keyword>
<feature type="domain" description="ABC transporter" evidence="13">
    <location>
        <begin position="1199"/>
        <end position="1443"/>
    </location>
</feature>
<feature type="transmembrane region" description="Helical" evidence="11">
    <location>
        <begin position="997"/>
        <end position="1017"/>
    </location>
</feature>
<gene>
    <name evidence="15" type="ORF">MPDQ_002719</name>
</gene>
<dbReference type="PROSITE" id="PS00211">
    <property type="entry name" value="ABC_TRANSPORTER_1"/>
    <property type="match status" value="1"/>
</dbReference>
<dbReference type="InterPro" id="IPR050173">
    <property type="entry name" value="ABC_transporter_C-like"/>
</dbReference>
<dbReference type="InterPro" id="IPR011527">
    <property type="entry name" value="ABC1_TM_dom"/>
</dbReference>
<dbReference type="InterPro" id="IPR027417">
    <property type="entry name" value="P-loop_NTPase"/>
</dbReference>
<feature type="transmembrane region" description="Helical" evidence="11">
    <location>
        <begin position="312"/>
        <end position="332"/>
    </location>
</feature>
<dbReference type="SMART" id="SM00382">
    <property type="entry name" value="AAA"/>
    <property type="match status" value="2"/>
</dbReference>
<evidence type="ECO:0000256" key="7">
    <source>
        <dbReference type="ARBA" id="ARBA00022840"/>
    </source>
</evidence>
<dbReference type="FunFam" id="1.20.1560.10:FF:000013">
    <property type="entry name" value="ABC transporter C family member 2"/>
    <property type="match status" value="1"/>
</dbReference>
<feature type="transmembrane region" description="Helical" evidence="11">
    <location>
        <begin position="1116"/>
        <end position="1143"/>
    </location>
</feature>
<dbReference type="PANTHER" id="PTHR24223">
    <property type="entry name" value="ATP-BINDING CASSETTE SUB-FAMILY C"/>
    <property type="match status" value="1"/>
</dbReference>
<accession>A0A507QP86</accession>
<dbReference type="OrthoDB" id="6500128at2759"/>
<evidence type="ECO:0000313" key="15">
    <source>
        <dbReference type="EMBL" id="TQB68817.1"/>
    </source>
</evidence>
<feature type="transmembrane region" description="Helical" evidence="11">
    <location>
        <begin position="55"/>
        <end position="76"/>
    </location>
</feature>
<organism evidence="15 16">
    <name type="scientific">Monascus purpureus</name>
    <name type="common">Red mold</name>
    <name type="synonym">Monascus anka</name>
    <dbReference type="NCBI Taxonomy" id="5098"/>
    <lineage>
        <taxon>Eukaryota</taxon>
        <taxon>Fungi</taxon>
        <taxon>Dikarya</taxon>
        <taxon>Ascomycota</taxon>
        <taxon>Pezizomycotina</taxon>
        <taxon>Eurotiomycetes</taxon>
        <taxon>Eurotiomycetidae</taxon>
        <taxon>Eurotiales</taxon>
        <taxon>Aspergillaceae</taxon>
        <taxon>Monascus</taxon>
    </lineage>
</organism>
<feature type="transmembrane region" description="Helical" evidence="11">
    <location>
        <begin position="126"/>
        <end position="145"/>
    </location>
</feature>
<dbReference type="Proteomes" id="UP000319663">
    <property type="component" value="Unassembled WGS sequence"/>
</dbReference>
<dbReference type="GO" id="GO:0140359">
    <property type="term" value="F:ABC-type transporter activity"/>
    <property type="evidence" value="ECO:0007669"/>
    <property type="project" value="InterPro"/>
</dbReference>
<evidence type="ECO:0000313" key="16">
    <source>
        <dbReference type="Proteomes" id="UP000319663"/>
    </source>
</evidence>
<dbReference type="STRING" id="5098.A0A507QP86"/>
<dbReference type="InterPro" id="IPR017871">
    <property type="entry name" value="ABC_transporter-like_CS"/>
</dbReference>
<feature type="transmembrane region" description="Helical" evidence="11">
    <location>
        <begin position="96"/>
        <end position="114"/>
    </location>
</feature>
<keyword evidence="6" id="KW-0547">Nucleotide-binding</keyword>
<dbReference type="PROSITE" id="PS50893">
    <property type="entry name" value="ABC_TRANSPORTER_2"/>
    <property type="match status" value="2"/>
</dbReference>
<dbReference type="SUPFAM" id="SSF52540">
    <property type="entry name" value="P-loop containing nucleoside triphosphate hydrolases"/>
    <property type="match status" value="2"/>
</dbReference>
<dbReference type="FunFam" id="3.40.50.300:FF:000838">
    <property type="entry name" value="ABC multidrug transporter (Eurofung)"/>
    <property type="match status" value="1"/>
</dbReference>
<feature type="transmembrane region" description="Helical" evidence="11">
    <location>
        <begin position="922"/>
        <end position="945"/>
    </location>
</feature>
<protein>
    <submittedName>
        <fullName evidence="15">Uncharacterized protein</fullName>
    </submittedName>
</protein>
<feature type="domain" description="ABC transmembrane type-1" evidence="14">
    <location>
        <begin position="901"/>
        <end position="1141"/>
    </location>
</feature>
<dbReference type="InterPro" id="IPR003593">
    <property type="entry name" value="AAA+_ATPase"/>
</dbReference>
<keyword evidence="9 11" id="KW-0472">Membrane</keyword>
<feature type="transmembrane region" description="Helical" evidence="11">
    <location>
        <begin position="409"/>
        <end position="439"/>
    </location>
</feature>
<feature type="transmembrane region" description="Helical" evidence="11">
    <location>
        <begin position="1023"/>
        <end position="1041"/>
    </location>
</feature>
<keyword evidence="16" id="KW-1185">Reference proteome</keyword>
<sequence>MAATEIAWILLLALTVLDFVKTANGRSPFSTGVDYEDSDGKSTIKKSTSHRLTGILVLSLALLGLLIAGYAAIWTLLHSNGDADERYVVLGSWQRLAAWMLVSVQSILLLPMRVPMLERFQIGTHIALGVSALLLVLVAEMYHLVEFHDQHQLPPPDDGPWKTMLGMMVGQVLVAIVIIAASLSLPARPQLRHEGKPVDAQFSVSVLNRWVFGWATPILQLAASDQHIMVGSLPMMDHHTRSANLYRRMARIMNRHPVPHLWKALASAHRASIAHVWTIASITSVLNFGPFYCLYRTVSLLQEHQGEATQPPLAVLFWGLSMSVCLLAQYVMQTQVEWTANSRLEIPIRTQLASMIYAKALRMKDIKKDHQQQEQEEPDYQEESANLVTLDSARIADFCARCYIYPSSLIMLVISILVLTRLIGFTSLAAGLGALVLLLPVNYKASKAYTTAQIKVMRHRDERMALVTEAIHGIRVVKIANMETFWQRKIMRARDHELAEQRTVFVWISIMRCLWLVSPVLLCVVSLSVYVFLHGDLRPAVAFTAVAIFESLEGALSGIPFAVAQTIETAVSCKRIDAHLANPEQVRYATPNDDHGAEIELANATIAWPQGPDERCSSASVSSRFTLHQLTFQIPHGQLTVVAGPSGSGKSLLLAAIVGEAELIAGSIRMPTDAVSIACVTEATWLENASIQENILFGRALEQTRYEQVIAACCLGPDLRTLAAGDRTQVGAHGVTLSGGQRWRIALARALYAPTPFLVLDDIFSAVDARVREHLLHEAIRGSLGVGRTIILATHHLALVRSYAACTIFLSESRQATCERESPRPEARMKLIDPSKQTPQLAETASTPPEQSLEDAEARLKGSVPCTTYWRYLQFAGSLPAAVKAVVAVALLQGAILGRNWWLNIWTAQEPSSNTSTVQYYLGIYVVISVLSAVLEMVKCLATYLPALEASRRLVAAMTESILRAKLRWLDTNPAGRILNRYTADVFIMDTLIPGDVHIFLAACFSFVAVCTAGITASSPYMAIPPAALLVVAGYYQSWYIHTARETRRLENISRSPVLDHFNSTALGIGTIRAFGRVSDFRRRMFTLLDQVSRISWSFALVTQWMTFRMGVLGSFFLACVAVGVATRGPALAGFALSFALRLPRNLETAVRRYANIEISMTSTERLLEYVDIETEEDAASATSYAPAATPWARHGGTVMVNGLYAGYGPGLPDTIRGLSLEIQAGERVAIVGRTGAGKSSLSLALMRFLDIRQGTILVDGVDITRVALSSLRLHVTFISQDPILFQGTIRSNLDPEGQHSDAMLEQSLRQVHLLPADGDREEAYSSSSRFGLTLDSSISPRGSNLSQGQRQLVCLARGMLSGSRIVITDEATSAVDTAMDTKLQRSLREHFQGTTVLAIAHRISTIADYDKILVMEEGRAAEFGTPADLLANTGGAFWRLVHDSEDREQIVATISSSMAL</sequence>
<evidence type="ECO:0000256" key="12">
    <source>
        <dbReference type="SAM" id="SignalP"/>
    </source>
</evidence>
<feature type="chain" id="PRO_5021375943" evidence="12">
    <location>
        <begin position="26"/>
        <end position="1461"/>
    </location>
</feature>
<keyword evidence="4 11" id="KW-0812">Transmembrane</keyword>
<dbReference type="Pfam" id="PF00664">
    <property type="entry name" value="ABC_membrane"/>
    <property type="match status" value="2"/>
</dbReference>
<proteinExistence type="inferred from homology"/>
<keyword evidence="7" id="KW-0067">ATP-binding</keyword>
<feature type="compositionally biased region" description="Polar residues" evidence="10">
    <location>
        <begin position="835"/>
        <end position="850"/>
    </location>
</feature>
<evidence type="ECO:0000256" key="6">
    <source>
        <dbReference type="ARBA" id="ARBA00022741"/>
    </source>
</evidence>
<dbReference type="GO" id="GO:0005737">
    <property type="term" value="C:cytoplasm"/>
    <property type="evidence" value="ECO:0007669"/>
    <property type="project" value="UniProtKB-ARBA"/>
</dbReference>
<feature type="transmembrane region" description="Helical" evidence="11">
    <location>
        <begin position="881"/>
        <end position="902"/>
    </location>
</feature>
<evidence type="ECO:0000259" key="13">
    <source>
        <dbReference type="PROSITE" id="PS50893"/>
    </source>
</evidence>
<dbReference type="PANTHER" id="PTHR24223:SF456">
    <property type="entry name" value="MULTIDRUG RESISTANCE-ASSOCIATED PROTEIN LETHAL(2)03659"/>
    <property type="match status" value="1"/>
</dbReference>
<feature type="transmembrane region" description="Helical" evidence="11">
    <location>
        <begin position="165"/>
        <end position="187"/>
    </location>
</feature>
<dbReference type="Pfam" id="PF00005">
    <property type="entry name" value="ABC_tran"/>
    <property type="match status" value="2"/>
</dbReference>
<keyword evidence="8 11" id="KW-1133">Transmembrane helix</keyword>
<evidence type="ECO:0000256" key="9">
    <source>
        <dbReference type="ARBA" id="ARBA00023136"/>
    </source>
</evidence>
<feature type="transmembrane region" description="Helical" evidence="11">
    <location>
        <begin position="273"/>
        <end position="292"/>
    </location>
</feature>
<name>A0A507QP86_MONPU</name>
<dbReference type="SUPFAM" id="SSF90123">
    <property type="entry name" value="ABC transporter transmembrane region"/>
    <property type="match status" value="2"/>
</dbReference>
<dbReference type="CDD" id="cd18596">
    <property type="entry name" value="ABC_6TM_VMR1_D1_like"/>
    <property type="match status" value="1"/>
</dbReference>
<comment type="similarity">
    <text evidence="2">Belongs to the ABC transporter superfamily. ABCC family. Conjugate transporter (TC 3.A.1.208) subfamily.</text>
</comment>
<comment type="subcellular location">
    <subcellularLocation>
        <location evidence="1">Membrane</location>
        <topology evidence="1">Multi-pass membrane protein</topology>
    </subcellularLocation>
</comment>
<feature type="compositionally biased region" description="Basic and acidic residues" evidence="10">
    <location>
        <begin position="819"/>
        <end position="833"/>
    </location>
</feature>